<reference evidence="2 3" key="1">
    <citation type="submission" date="2018-06" db="EMBL/GenBank/DDBJ databases">
        <title>Extensive metabolic versatility and redundancy in microbially diverse, dynamic hydrothermal sediments.</title>
        <authorList>
            <person name="Dombrowski N."/>
            <person name="Teske A."/>
            <person name="Baker B.J."/>
        </authorList>
    </citation>
    <scope>NUCLEOTIDE SEQUENCE [LARGE SCALE GENOMIC DNA]</scope>
    <source>
        <strain evidence="2">B35_G9</strain>
    </source>
</reference>
<feature type="non-terminal residue" evidence="2">
    <location>
        <position position="309"/>
    </location>
</feature>
<evidence type="ECO:0008006" key="4">
    <source>
        <dbReference type="Google" id="ProtNLM"/>
    </source>
</evidence>
<proteinExistence type="predicted"/>
<organism evidence="2 3">
    <name type="scientific">candidate division TA06 bacterium</name>
    <dbReference type="NCBI Taxonomy" id="2250710"/>
    <lineage>
        <taxon>Bacteria</taxon>
        <taxon>Bacteria division TA06</taxon>
    </lineage>
</organism>
<evidence type="ECO:0000313" key="2">
    <source>
        <dbReference type="EMBL" id="RKX67660.1"/>
    </source>
</evidence>
<gene>
    <name evidence="2" type="ORF">DRP44_01925</name>
</gene>
<feature type="transmembrane region" description="Helical" evidence="1">
    <location>
        <begin position="18"/>
        <end position="37"/>
    </location>
</feature>
<dbReference type="AlphaFoldDB" id="A0A660SCD1"/>
<keyword evidence="1" id="KW-1133">Transmembrane helix</keyword>
<name>A0A660SCD1_UNCT6</name>
<sequence length="309" mass="34888">MDKFFEWITNQSTKRPKILLLFFILFTIIMLYLSSGLKLELTYYGFVPKNAPAAREFKKVTDNFGNNGGVMVAIENPNPESLVTIAREVRDSLIERKDFVKDIVLEYPTDFYINHGLMLLDTTVLKRSYTMLSSVNLDSFLLNLNNMLEQNYVDNESDIESQEFEVVGSMSSIGDLLEGLNEHLKSNKDTLLKIGALEQVTGPLYMKSLDNKMILMFITPAIDMAQMDAMVKGTKKLGKTIAYIEKRHNNTKIRDTGMFSVGADEYETGLSDSTITTIGSLILVFLLFFIAFKIWYASILAVITLLAGI</sequence>
<keyword evidence="1" id="KW-0472">Membrane</keyword>
<dbReference type="Proteomes" id="UP000282321">
    <property type="component" value="Unassembled WGS sequence"/>
</dbReference>
<evidence type="ECO:0000313" key="3">
    <source>
        <dbReference type="Proteomes" id="UP000282321"/>
    </source>
</evidence>
<protein>
    <recommendedName>
        <fullName evidence="4">Membrane transport protein MMPL domain-containing protein</fullName>
    </recommendedName>
</protein>
<evidence type="ECO:0000256" key="1">
    <source>
        <dbReference type="SAM" id="Phobius"/>
    </source>
</evidence>
<keyword evidence="1" id="KW-0812">Transmembrane</keyword>
<comment type="caution">
    <text evidence="2">The sequence shown here is derived from an EMBL/GenBank/DDBJ whole genome shotgun (WGS) entry which is preliminary data.</text>
</comment>
<feature type="transmembrane region" description="Helical" evidence="1">
    <location>
        <begin position="281"/>
        <end position="307"/>
    </location>
</feature>
<accession>A0A660SCD1</accession>
<dbReference type="EMBL" id="QNBC01000014">
    <property type="protein sequence ID" value="RKX67660.1"/>
    <property type="molecule type" value="Genomic_DNA"/>
</dbReference>